<gene>
    <name evidence="2" type="ORF">GWK47_028515</name>
</gene>
<feature type="compositionally biased region" description="Basic and acidic residues" evidence="1">
    <location>
        <begin position="296"/>
        <end position="306"/>
    </location>
</feature>
<feature type="compositionally biased region" description="Polar residues" evidence="1">
    <location>
        <begin position="273"/>
        <end position="285"/>
    </location>
</feature>
<feature type="compositionally biased region" description="Basic and acidic residues" evidence="1">
    <location>
        <begin position="116"/>
        <end position="138"/>
    </location>
</feature>
<dbReference type="Proteomes" id="UP000770661">
    <property type="component" value="Unassembled WGS sequence"/>
</dbReference>
<keyword evidence="3" id="KW-1185">Reference proteome</keyword>
<feature type="region of interest" description="Disordered" evidence="1">
    <location>
        <begin position="273"/>
        <end position="306"/>
    </location>
</feature>
<feature type="region of interest" description="Disordered" evidence="1">
    <location>
        <begin position="105"/>
        <end position="139"/>
    </location>
</feature>
<evidence type="ECO:0000313" key="2">
    <source>
        <dbReference type="EMBL" id="KAG0730303.1"/>
    </source>
</evidence>
<dbReference type="AlphaFoldDB" id="A0A8J4YP11"/>
<organism evidence="2 3">
    <name type="scientific">Chionoecetes opilio</name>
    <name type="common">Atlantic snow crab</name>
    <name type="synonym">Cancer opilio</name>
    <dbReference type="NCBI Taxonomy" id="41210"/>
    <lineage>
        <taxon>Eukaryota</taxon>
        <taxon>Metazoa</taxon>
        <taxon>Ecdysozoa</taxon>
        <taxon>Arthropoda</taxon>
        <taxon>Crustacea</taxon>
        <taxon>Multicrustacea</taxon>
        <taxon>Malacostraca</taxon>
        <taxon>Eumalacostraca</taxon>
        <taxon>Eucarida</taxon>
        <taxon>Decapoda</taxon>
        <taxon>Pleocyemata</taxon>
        <taxon>Brachyura</taxon>
        <taxon>Eubrachyura</taxon>
        <taxon>Majoidea</taxon>
        <taxon>Majidae</taxon>
        <taxon>Chionoecetes</taxon>
    </lineage>
</organism>
<sequence length="306" mass="32265">MMSGLLEVQGLVRSPSGCSEASMVRPAGRGIGLGPSSSSRALGGHSLSGATQHQAGQCYIGFALPLDLDLLLYDASMDKKAGPGDGGPTASNSTPGKDRFPAITESELETQSEEDPDKKKTGSPKRKAEDVKAAKDEGNGLELHTLQTCLACFTLTPPSVPPTPRLPGEGEGEGEGVVESPPLPRVKVISEASEASDPSSLNSQGWEDTGEVKVVAERVNQTLFRKEVLRFITNLLSSIAAKSSRQVYAETSRIMKQKFEGLCETMNPAVQDTATAKTSGSSLQPPSMADIAEVTLSDKSDREEDC</sequence>
<feature type="region of interest" description="Disordered" evidence="1">
    <location>
        <begin position="81"/>
        <end position="100"/>
    </location>
</feature>
<reference evidence="2" key="1">
    <citation type="submission" date="2020-07" db="EMBL/GenBank/DDBJ databases">
        <title>The High-quality genome of the commercially important snow crab, Chionoecetes opilio.</title>
        <authorList>
            <person name="Jeong J.-H."/>
            <person name="Ryu S."/>
        </authorList>
    </citation>
    <scope>NUCLEOTIDE SEQUENCE</scope>
    <source>
        <strain evidence="2">MADBK_172401_WGS</strain>
        <tissue evidence="2">Digestive gland</tissue>
    </source>
</reference>
<evidence type="ECO:0000313" key="3">
    <source>
        <dbReference type="Proteomes" id="UP000770661"/>
    </source>
</evidence>
<feature type="region of interest" description="Disordered" evidence="1">
    <location>
        <begin position="158"/>
        <end position="183"/>
    </location>
</feature>
<accession>A0A8J4YP11</accession>
<name>A0A8J4YP11_CHIOP</name>
<protein>
    <submittedName>
        <fullName evidence="2">Uncharacterized protein</fullName>
    </submittedName>
</protein>
<comment type="caution">
    <text evidence="2">The sequence shown here is derived from an EMBL/GenBank/DDBJ whole genome shotgun (WGS) entry which is preliminary data.</text>
</comment>
<proteinExistence type="predicted"/>
<dbReference type="EMBL" id="JACEEZ010000289">
    <property type="protein sequence ID" value="KAG0730303.1"/>
    <property type="molecule type" value="Genomic_DNA"/>
</dbReference>
<feature type="region of interest" description="Disordered" evidence="1">
    <location>
        <begin position="16"/>
        <end position="48"/>
    </location>
</feature>
<feature type="compositionally biased region" description="Acidic residues" evidence="1">
    <location>
        <begin position="106"/>
        <end position="115"/>
    </location>
</feature>
<evidence type="ECO:0000256" key="1">
    <source>
        <dbReference type="SAM" id="MobiDB-lite"/>
    </source>
</evidence>